<name>A0A0D2M482_9CHLO</name>
<dbReference type="PANTHER" id="PTHR17920">
    <property type="entry name" value="TRANSMEMBRANE AND COILED-COIL DOMAIN-CONTAINING PROTEIN 4 TMCO4"/>
    <property type="match status" value="1"/>
</dbReference>
<dbReference type="OrthoDB" id="277931at2759"/>
<keyword evidence="3" id="KW-1133">Transmembrane helix</keyword>
<dbReference type="InterPro" id="IPR007941">
    <property type="entry name" value="DUF726"/>
</dbReference>
<evidence type="ECO:0000256" key="4">
    <source>
        <dbReference type="ARBA" id="ARBA00023136"/>
    </source>
</evidence>
<proteinExistence type="predicted"/>
<dbReference type="KEGG" id="mng:MNEG_9587"/>
<keyword evidence="2" id="KW-0812">Transmembrane</keyword>
<evidence type="ECO:0000256" key="2">
    <source>
        <dbReference type="ARBA" id="ARBA00022692"/>
    </source>
</evidence>
<keyword evidence="6" id="KW-1185">Reference proteome</keyword>
<dbReference type="Pfam" id="PF05277">
    <property type="entry name" value="DUF726"/>
    <property type="match status" value="1"/>
</dbReference>
<evidence type="ECO:0000256" key="1">
    <source>
        <dbReference type="ARBA" id="ARBA00004141"/>
    </source>
</evidence>
<dbReference type="GeneID" id="25742462"/>
<comment type="subcellular location">
    <subcellularLocation>
        <location evidence="1">Membrane</location>
        <topology evidence="1">Multi-pass membrane protein</topology>
    </subcellularLocation>
</comment>
<sequence>MGARLMFHCLLELDRLAAEGAPTRGLVENVVLLGAPVSCRPERWAAARSVVAGRLVNAYSVNDWSLQILFRAHSASSLYTAAAGCWRVGCPGVEDVNVSRVIRSSDDYVTRIEDVLDAINLTGA</sequence>
<dbReference type="Proteomes" id="UP000054498">
    <property type="component" value="Unassembled WGS sequence"/>
</dbReference>
<accession>A0A0D2M482</accession>
<evidence type="ECO:0000313" key="6">
    <source>
        <dbReference type="Proteomes" id="UP000054498"/>
    </source>
</evidence>
<keyword evidence="4" id="KW-0472">Membrane</keyword>
<dbReference type="PANTHER" id="PTHR17920:SF3">
    <property type="entry name" value="TRANSMEMBRANE AND COILED-COIL DOMAIN-CONTAINING PROTEIN 4"/>
    <property type="match status" value="1"/>
</dbReference>
<dbReference type="GO" id="GO:0016020">
    <property type="term" value="C:membrane"/>
    <property type="evidence" value="ECO:0007669"/>
    <property type="project" value="UniProtKB-SubCell"/>
</dbReference>
<evidence type="ECO:0000313" key="5">
    <source>
        <dbReference type="EMBL" id="KIY98379.1"/>
    </source>
</evidence>
<dbReference type="EMBL" id="KK102206">
    <property type="protein sequence ID" value="KIY98379.1"/>
    <property type="molecule type" value="Genomic_DNA"/>
</dbReference>
<dbReference type="AlphaFoldDB" id="A0A0D2M482"/>
<reference evidence="5 6" key="1">
    <citation type="journal article" date="2013" name="BMC Genomics">
        <title>Reconstruction of the lipid metabolism for the microalga Monoraphidium neglectum from its genome sequence reveals characteristics suitable for biofuel production.</title>
        <authorList>
            <person name="Bogen C."/>
            <person name="Al-Dilaimi A."/>
            <person name="Albersmeier A."/>
            <person name="Wichmann J."/>
            <person name="Grundmann M."/>
            <person name="Rupp O."/>
            <person name="Lauersen K.J."/>
            <person name="Blifernez-Klassen O."/>
            <person name="Kalinowski J."/>
            <person name="Goesmann A."/>
            <person name="Mussgnug J.H."/>
            <person name="Kruse O."/>
        </authorList>
    </citation>
    <scope>NUCLEOTIDE SEQUENCE [LARGE SCALE GENOMIC DNA]</scope>
    <source>
        <strain evidence="5 6">SAG 48.87</strain>
    </source>
</reference>
<evidence type="ECO:0000256" key="3">
    <source>
        <dbReference type="ARBA" id="ARBA00022989"/>
    </source>
</evidence>
<organism evidence="5 6">
    <name type="scientific">Monoraphidium neglectum</name>
    <dbReference type="NCBI Taxonomy" id="145388"/>
    <lineage>
        <taxon>Eukaryota</taxon>
        <taxon>Viridiplantae</taxon>
        <taxon>Chlorophyta</taxon>
        <taxon>core chlorophytes</taxon>
        <taxon>Chlorophyceae</taxon>
        <taxon>CS clade</taxon>
        <taxon>Sphaeropleales</taxon>
        <taxon>Selenastraceae</taxon>
        <taxon>Monoraphidium</taxon>
    </lineage>
</organism>
<gene>
    <name evidence="5" type="ORF">MNEG_9587</name>
</gene>
<protein>
    <submittedName>
        <fullName evidence="5">Putative membrane protein</fullName>
    </submittedName>
</protein>
<dbReference type="RefSeq" id="XP_013897399.1">
    <property type="nucleotide sequence ID" value="XM_014041945.1"/>
</dbReference>